<dbReference type="CDD" id="cd04301">
    <property type="entry name" value="NAT_SF"/>
    <property type="match status" value="1"/>
</dbReference>
<name>A0AAN4YTQ4_ASPOZ</name>
<dbReference type="SUPFAM" id="SSF55729">
    <property type="entry name" value="Acyl-CoA N-acyltransferases (Nat)"/>
    <property type="match status" value="1"/>
</dbReference>
<evidence type="ECO:0000259" key="1">
    <source>
        <dbReference type="Pfam" id="PF00583"/>
    </source>
</evidence>
<reference evidence="2" key="1">
    <citation type="submission" date="2023-04" db="EMBL/GenBank/DDBJ databases">
        <title>Aspergillus oryzae NBRC 4228.</title>
        <authorList>
            <person name="Ichikawa N."/>
            <person name="Sato H."/>
            <person name="Tonouchi N."/>
        </authorList>
    </citation>
    <scope>NUCLEOTIDE SEQUENCE</scope>
    <source>
        <strain evidence="2">NBRC 4228</strain>
    </source>
</reference>
<organism evidence="2 3">
    <name type="scientific">Aspergillus oryzae</name>
    <name type="common">Yellow koji mold</name>
    <dbReference type="NCBI Taxonomy" id="5062"/>
    <lineage>
        <taxon>Eukaryota</taxon>
        <taxon>Fungi</taxon>
        <taxon>Dikarya</taxon>
        <taxon>Ascomycota</taxon>
        <taxon>Pezizomycotina</taxon>
        <taxon>Eurotiomycetes</taxon>
        <taxon>Eurotiomycetidae</taxon>
        <taxon>Eurotiales</taxon>
        <taxon>Aspergillaceae</taxon>
        <taxon>Aspergillus</taxon>
        <taxon>Aspergillus subgen. Circumdati</taxon>
    </lineage>
</organism>
<proteinExistence type="predicted"/>
<comment type="caution">
    <text evidence="2">The sequence shown here is derived from an EMBL/GenBank/DDBJ whole genome shotgun (WGS) entry which is preliminary data.</text>
</comment>
<evidence type="ECO:0000313" key="2">
    <source>
        <dbReference type="EMBL" id="GMG36436.1"/>
    </source>
</evidence>
<dbReference type="EMBL" id="BSYA01000200">
    <property type="protein sequence ID" value="GMG36436.1"/>
    <property type="molecule type" value="Genomic_DNA"/>
</dbReference>
<feature type="domain" description="N-acetyltransferase" evidence="1">
    <location>
        <begin position="103"/>
        <end position="152"/>
    </location>
</feature>
<dbReference type="AlphaFoldDB" id="A0AAN4YTQ4"/>
<accession>A0AAN4YTQ4</accession>
<gene>
    <name evidence="2" type="ORF">Aory04_001146800</name>
</gene>
<dbReference type="InterPro" id="IPR000182">
    <property type="entry name" value="GNAT_dom"/>
</dbReference>
<dbReference type="InterPro" id="IPR016181">
    <property type="entry name" value="Acyl_CoA_acyltransferase"/>
</dbReference>
<dbReference type="GO" id="GO:0016747">
    <property type="term" value="F:acyltransferase activity, transferring groups other than amino-acyl groups"/>
    <property type="evidence" value="ECO:0007669"/>
    <property type="project" value="InterPro"/>
</dbReference>
<protein>
    <submittedName>
        <fullName evidence="2">Unnamed protein product</fullName>
    </submittedName>
</protein>
<dbReference type="Pfam" id="PF00583">
    <property type="entry name" value="Acetyltransf_1"/>
    <property type="match status" value="1"/>
</dbReference>
<dbReference type="Proteomes" id="UP001165205">
    <property type="component" value="Unassembled WGS sequence"/>
</dbReference>
<sequence>MEFSLTHIGPCGFNSGYVHGFIGAELILAVQLSFDVIFQTRDKFHALSANDFGGGKREKLIDTAVSIYAATRQPTQADFIPIEHISLDSKNKKAEKLDLDIPSDNVFWIKSFFILHNLQGKGIGGATMNEIERIATQEPLCAKTLMLDTVERGDQLREDFAKVTYGGVPKVNLIMGSQLDINLTNKSAVY</sequence>
<evidence type="ECO:0000313" key="3">
    <source>
        <dbReference type="Proteomes" id="UP001165205"/>
    </source>
</evidence>
<dbReference type="Gene3D" id="3.40.630.30">
    <property type="match status" value="1"/>
</dbReference>